<comment type="caution">
    <text evidence="5">The sequence shown here is derived from an EMBL/GenBank/DDBJ whole genome shotgun (WGS) entry which is preliminary data.</text>
</comment>
<organism evidence="5 6">
    <name type="scientific">Gordonia phosphorivorans</name>
    <dbReference type="NCBI Taxonomy" id="1056982"/>
    <lineage>
        <taxon>Bacteria</taxon>
        <taxon>Bacillati</taxon>
        <taxon>Actinomycetota</taxon>
        <taxon>Actinomycetes</taxon>
        <taxon>Mycobacteriales</taxon>
        <taxon>Gordoniaceae</taxon>
        <taxon>Gordonia</taxon>
    </lineage>
</organism>
<evidence type="ECO:0000259" key="4">
    <source>
        <dbReference type="Pfam" id="PF07859"/>
    </source>
</evidence>
<proteinExistence type="inferred from homology"/>
<dbReference type="InterPro" id="IPR033140">
    <property type="entry name" value="Lipase_GDXG_put_SER_AS"/>
</dbReference>
<dbReference type="EMBL" id="JBHLWV010000027">
    <property type="protein sequence ID" value="MFC0316149.1"/>
    <property type="molecule type" value="Genomic_DNA"/>
</dbReference>
<dbReference type="Pfam" id="PF07859">
    <property type="entry name" value="Abhydrolase_3"/>
    <property type="match status" value="1"/>
</dbReference>
<dbReference type="InterPro" id="IPR013094">
    <property type="entry name" value="AB_hydrolase_3"/>
</dbReference>
<dbReference type="RefSeq" id="WP_382365556.1">
    <property type="nucleotide sequence ID" value="NZ_JBHLWV010000027.1"/>
</dbReference>
<evidence type="ECO:0000313" key="5">
    <source>
        <dbReference type="EMBL" id="MFC0316149.1"/>
    </source>
</evidence>
<accession>A0ABV6HB87</accession>
<dbReference type="GO" id="GO:0016787">
    <property type="term" value="F:hydrolase activity"/>
    <property type="evidence" value="ECO:0007669"/>
    <property type="project" value="UniProtKB-KW"/>
</dbReference>
<protein>
    <submittedName>
        <fullName evidence="5">Alpha/beta hydrolase</fullName>
    </submittedName>
</protein>
<dbReference type="SUPFAM" id="SSF53474">
    <property type="entry name" value="alpha/beta-Hydrolases"/>
    <property type="match status" value="1"/>
</dbReference>
<dbReference type="Gene3D" id="3.40.50.1820">
    <property type="entry name" value="alpha/beta hydrolase"/>
    <property type="match status" value="1"/>
</dbReference>
<feature type="active site" evidence="3">
    <location>
        <position position="181"/>
    </location>
</feature>
<keyword evidence="6" id="KW-1185">Reference proteome</keyword>
<feature type="domain" description="Alpha/beta hydrolase fold-3" evidence="4">
    <location>
        <begin position="108"/>
        <end position="309"/>
    </location>
</feature>
<dbReference type="PROSITE" id="PS01174">
    <property type="entry name" value="LIPASE_GDXG_SER"/>
    <property type="match status" value="1"/>
</dbReference>
<gene>
    <name evidence="5" type="ORF">ACFFJD_14965</name>
</gene>
<dbReference type="Proteomes" id="UP001589783">
    <property type="component" value="Unassembled WGS sequence"/>
</dbReference>
<name>A0ABV6HB87_9ACTN</name>
<dbReference type="PANTHER" id="PTHR48081:SF30">
    <property type="entry name" value="ACETYL-HYDROLASE LIPR-RELATED"/>
    <property type="match status" value="1"/>
</dbReference>
<evidence type="ECO:0000256" key="1">
    <source>
        <dbReference type="ARBA" id="ARBA00010515"/>
    </source>
</evidence>
<keyword evidence="2 5" id="KW-0378">Hydrolase</keyword>
<evidence type="ECO:0000313" key="6">
    <source>
        <dbReference type="Proteomes" id="UP001589783"/>
    </source>
</evidence>
<sequence length="334" mass="36042">MSSTEISDGLAGRGSLRARTLNGYIWRTARPMMGVVTRVPLVGPAALTTVRPALNTSLAAISPVPRGTRATVFRAGHHGGQVRGEWVHEADRFGGGIPDPASGRSILYYLHGSGYLICSPRTHRGLVARLTRRSGIGAFSLDYRLGPRHRFPAGGDDAIRGYRWLLSRGFAADQIIVAGDSAGGHLAQDLIAANHRDGVPQPRAMLLISPLYDPSFDMACALERTGVRDPHIDAVAARRLLRMYVGGAAGAHARMRVALTPDMTIPDTLIQFGEREVMADDARAVHANILAAGGTSELQEWAGQGHVFQMFPYFTPESRKAVRQAKNFLDAHLA</sequence>
<dbReference type="InterPro" id="IPR029058">
    <property type="entry name" value="AB_hydrolase_fold"/>
</dbReference>
<comment type="similarity">
    <text evidence="1">Belongs to the 'GDXG' lipolytic enzyme family.</text>
</comment>
<reference evidence="5 6" key="1">
    <citation type="submission" date="2024-09" db="EMBL/GenBank/DDBJ databases">
        <authorList>
            <person name="Sun Q."/>
            <person name="Mori K."/>
        </authorList>
    </citation>
    <scope>NUCLEOTIDE SEQUENCE [LARGE SCALE GENOMIC DNA]</scope>
    <source>
        <strain evidence="5 6">CCM 7957</strain>
    </source>
</reference>
<dbReference type="InterPro" id="IPR050300">
    <property type="entry name" value="GDXG_lipolytic_enzyme"/>
</dbReference>
<evidence type="ECO:0000256" key="2">
    <source>
        <dbReference type="ARBA" id="ARBA00022801"/>
    </source>
</evidence>
<evidence type="ECO:0000256" key="3">
    <source>
        <dbReference type="PROSITE-ProRule" id="PRU10038"/>
    </source>
</evidence>
<dbReference type="PANTHER" id="PTHR48081">
    <property type="entry name" value="AB HYDROLASE SUPERFAMILY PROTEIN C4A8.06C"/>
    <property type="match status" value="1"/>
</dbReference>